<evidence type="ECO:0000313" key="2">
    <source>
        <dbReference type="Proteomes" id="UP000270094"/>
    </source>
</evidence>
<dbReference type="Proteomes" id="UP000270094">
    <property type="component" value="Unassembled WGS sequence"/>
</dbReference>
<keyword evidence="2" id="KW-1185">Reference proteome</keyword>
<dbReference type="EMBL" id="UYYB01111070">
    <property type="protein sequence ID" value="VDM81012.1"/>
    <property type="molecule type" value="Genomic_DNA"/>
</dbReference>
<proteinExistence type="predicted"/>
<dbReference type="OrthoDB" id="5819722at2759"/>
<gene>
    <name evidence="1" type="ORF">SVUK_LOCUS16010</name>
</gene>
<protein>
    <submittedName>
        <fullName evidence="1">Uncharacterized protein</fullName>
    </submittedName>
</protein>
<evidence type="ECO:0000313" key="1">
    <source>
        <dbReference type="EMBL" id="VDM81012.1"/>
    </source>
</evidence>
<dbReference type="AlphaFoldDB" id="A0A3P7LPG2"/>
<name>A0A3P7LPG2_STRVU</name>
<sequence length="93" mass="10102">MLGTSIAPQPVVVGSAPSPVVSAIAPQIVPAPASPPMMVQAMPLQQAYPYQQYQQYPYGYGYSEYTQKRENPLKRFFKGAADGFMLGTVGWMG</sequence>
<accession>A0A3P7LPG2</accession>
<reference evidence="1 2" key="1">
    <citation type="submission" date="2018-11" db="EMBL/GenBank/DDBJ databases">
        <authorList>
            <consortium name="Pathogen Informatics"/>
        </authorList>
    </citation>
    <scope>NUCLEOTIDE SEQUENCE [LARGE SCALE GENOMIC DNA]</scope>
</reference>
<organism evidence="1 2">
    <name type="scientific">Strongylus vulgaris</name>
    <name type="common">Blood worm</name>
    <dbReference type="NCBI Taxonomy" id="40348"/>
    <lineage>
        <taxon>Eukaryota</taxon>
        <taxon>Metazoa</taxon>
        <taxon>Ecdysozoa</taxon>
        <taxon>Nematoda</taxon>
        <taxon>Chromadorea</taxon>
        <taxon>Rhabditida</taxon>
        <taxon>Rhabditina</taxon>
        <taxon>Rhabditomorpha</taxon>
        <taxon>Strongyloidea</taxon>
        <taxon>Strongylidae</taxon>
        <taxon>Strongylus</taxon>
    </lineage>
</organism>